<feature type="region of interest" description="Disordered" evidence="1">
    <location>
        <begin position="153"/>
        <end position="225"/>
    </location>
</feature>
<feature type="compositionally biased region" description="Basic residues" evidence="1">
    <location>
        <begin position="171"/>
        <end position="209"/>
    </location>
</feature>
<gene>
    <name evidence="2" type="ORF">PIB30_033896</name>
</gene>
<comment type="caution">
    <text evidence="2">The sequence shown here is derived from an EMBL/GenBank/DDBJ whole genome shotgun (WGS) entry which is preliminary data.</text>
</comment>
<reference evidence="2 3" key="1">
    <citation type="journal article" date="2023" name="Plants (Basel)">
        <title>Bridging the Gap: Combining Genomics and Transcriptomics Approaches to Understand Stylosanthes scabra, an Orphan Legume from the Brazilian Caatinga.</title>
        <authorList>
            <person name="Ferreira-Neto J.R.C."/>
            <person name="da Silva M.D."/>
            <person name="Binneck E."/>
            <person name="de Melo N.F."/>
            <person name="da Silva R.H."/>
            <person name="de Melo A.L.T.M."/>
            <person name="Pandolfi V."/>
            <person name="Bustamante F.O."/>
            <person name="Brasileiro-Vidal A.C."/>
            <person name="Benko-Iseppon A.M."/>
        </authorList>
    </citation>
    <scope>NUCLEOTIDE SEQUENCE [LARGE SCALE GENOMIC DNA]</scope>
    <source>
        <tissue evidence="2">Leaves</tissue>
    </source>
</reference>
<proteinExistence type="predicted"/>
<keyword evidence="3" id="KW-1185">Reference proteome</keyword>
<evidence type="ECO:0000313" key="3">
    <source>
        <dbReference type="Proteomes" id="UP001341840"/>
    </source>
</evidence>
<evidence type="ECO:0000313" key="2">
    <source>
        <dbReference type="EMBL" id="MED6158574.1"/>
    </source>
</evidence>
<evidence type="ECO:0000256" key="1">
    <source>
        <dbReference type="SAM" id="MobiDB-lite"/>
    </source>
</evidence>
<sequence>MPSRPGFAAVAIGVSHLPTSLVRELLNLRTFGAVCGELQSAATLMADHGDTPERDEPLPVSDNTNSQSTEFDDLHVLSDDPVDEYLEDLLDEFARDSPAEYEDDHNTDVTPDYSPQTNDEPARPFVGLGENQGRMMQEIRHRMRDMERRLQEKLAKENHRVRSESQERSRTSSRTRYSHSRGHSSHHRKRSISGSRSRSRSSRSSRRTSSKSESSPSRRRTRSRR</sequence>
<dbReference type="EMBL" id="JASCZI010120984">
    <property type="protein sequence ID" value="MED6158574.1"/>
    <property type="molecule type" value="Genomic_DNA"/>
</dbReference>
<protein>
    <submittedName>
        <fullName evidence="2">Uncharacterized protein</fullName>
    </submittedName>
</protein>
<name>A0ABU6UC27_9FABA</name>
<dbReference type="Proteomes" id="UP001341840">
    <property type="component" value="Unassembled WGS sequence"/>
</dbReference>
<feature type="region of interest" description="Disordered" evidence="1">
    <location>
        <begin position="47"/>
        <end position="77"/>
    </location>
</feature>
<organism evidence="2 3">
    <name type="scientific">Stylosanthes scabra</name>
    <dbReference type="NCBI Taxonomy" id="79078"/>
    <lineage>
        <taxon>Eukaryota</taxon>
        <taxon>Viridiplantae</taxon>
        <taxon>Streptophyta</taxon>
        <taxon>Embryophyta</taxon>
        <taxon>Tracheophyta</taxon>
        <taxon>Spermatophyta</taxon>
        <taxon>Magnoliopsida</taxon>
        <taxon>eudicotyledons</taxon>
        <taxon>Gunneridae</taxon>
        <taxon>Pentapetalae</taxon>
        <taxon>rosids</taxon>
        <taxon>fabids</taxon>
        <taxon>Fabales</taxon>
        <taxon>Fabaceae</taxon>
        <taxon>Papilionoideae</taxon>
        <taxon>50 kb inversion clade</taxon>
        <taxon>dalbergioids sensu lato</taxon>
        <taxon>Dalbergieae</taxon>
        <taxon>Pterocarpus clade</taxon>
        <taxon>Stylosanthes</taxon>
    </lineage>
</organism>
<accession>A0ABU6UC27</accession>
<feature type="compositionally biased region" description="Basic and acidic residues" evidence="1">
    <location>
        <begin position="47"/>
        <end position="57"/>
    </location>
</feature>
<feature type="region of interest" description="Disordered" evidence="1">
    <location>
        <begin position="97"/>
        <end position="132"/>
    </location>
</feature>
<feature type="compositionally biased region" description="Basic and acidic residues" evidence="1">
    <location>
        <begin position="153"/>
        <end position="170"/>
    </location>
</feature>